<gene>
    <name evidence="1" type="ORF">CHC_T00006520001</name>
</gene>
<keyword evidence="2" id="KW-1185">Reference proteome</keyword>
<dbReference type="KEGG" id="ccp:CHC_T00006520001"/>
<proteinExistence type="predicted"/>
<reference evidence="2" key="1">
    <citation type="journal article" date="2013" name="Proc. Natl. Acad. Sci. U.S.A.">
        <title>Genome structure and metabolic features in the red seaweed Chondrus crispus shed light on evolution of the Archaeplastida.</title>
        <authorList>
            <person name="Collen J."/>
            <person name="Porcel B."/>
            <person name="Carre W."/>
            <person name="Ball S.G."/>
            <person name="Chaparro C."/>
            <person name="Tonon T."/>
            <person name="Barbeyron T."/>
            <person name="Michel G."/>
            <person name="Noel B."/>
            <person name="Valentin K."/>
            <person name="Elias M."/>
            <person name="Artiguenave F."/>
            <person name="Arun A."/>
            <person name="Aury J.M."/>
            <person name="Barbosa-Neto J.F."/>
            <person name="Bothwell J.H."/>
            <person name="Bouget F.Y."/>
            <person name="Brillet L."/>
            <person name="Cabello-Hurtado F."/>
            <person name="Capella-Gutierrez S."/>
            <person name="Charrier B."/>
            <person name="Cladiere L."/>
            <person name="Cock J.M."/>
            <person name="Coelho S.M."/>
            <person name="Colleoni C."/>
            <person name="Czjzek M."/>
            <person name="Da Silva C."/>
            <person name="Delage L."/>
            <person name="Denoeud F."/>
            <person name="Deschamps P."/>
            <person name="Dittami S.M."/>
            <person name="Gabaldon T."/>
            <person name="Gachon C.M."/>
            <person name="Groisillier A."/>
            <person name="Herve C."/>
            <person name="Jabbari K."/>
            <person name="Katinka M."/>
            <person name="Kloareg B."/>
            <person name="Kowalczyk N."/>
            <person name="Labadie K."/>
            <person name="Leblanc C."/>
            <person name="Lopez P.J."/>
            <person name="McLachlan D.H."/>
            <person name="Meslet-Cladiere L."/>
            <person name="Moustafa A."/>
            <person name="Nehr Z."/>
            <person name="Nyvall Collen P."/>
            <person name="Panaud O."/>
            <person name="Partensky F."/>
            <person name="Poulain J."/>
            <person name="Rensing S.A."/>
            <person name="Rousvoal S."/>
            <person name="Samson G."/>
            <person name="Symeonidi A."/>
            <person name="Weissenbach J."/>
            <person name="Zambounis A."/>
            <person name="Wincker P."/>
            <person name="Boyen C."/>
        </authorList>
    </citation>
    <scope>NUCLEOTIDE SEQUENCE [LARGE SCALE GENOMIC DNA]</scope>
    <source>
        <strain evidence="2">cv. Stackhouse</strain>
    </source>
</reference>
<dbReference type="AlphaFoldDB" id="R7QLZ2"/>
<dbReference type="Proteomes" id="UP000012073">
    <property type="component" value="Unassembled WGS sequence"/>
</dbReference>
<protein>
    <submittedName>
        <fullName evidence="1">Uncharacterized protein</fullName>
    </submittedName>
</protein>
<dbReference type="RefSeq" id="XP_005719030.1">
    <property type="nucleotide sequence ID" value="XM_005718973.1"/>
</dbReference>
<evidence type="ECO:0000313" key="1">
    <source>
        <dbReference type="EMBL" id="CDF39119.1"/>
    </source>
</evidence>
<evidence type="ECO:0000313" key="2">
    <source>
        <dbReference type="Proteomes" id="UP000012073"/>
    </source>
</evidence>
<name>R7QLZ2_CHOCR</name>
<organism evidence="1 2">
    <name type="scientific">Chondrus crispus</name>
    <name type="common">Carrageen Irish moss</name>
    <name type="synonym">Polymorpha crispa</name>
    <dbReference type="NCBI Taxonomy" id="2769"/>
    <lineage>
        <taxon>Eukaryota</taxon>
        <taxon>Rhodophyta</taxon>
        <taxon>Florideophyceae</taxon>
        <taxon>Rhodymeniophycidae</taxon>
        <taxon>Gigartinales</taxon>
        <taxon>Gigartinaceae</taxon>
        <taxon>Chondrus</taxon>
    </lineage>
</organism>
<dbReference type="Gramene" id="CDF39119">
    <property type="protein sequence ID" value="CDF39119"/>
    <property type="gene ID" value="CHC_T00006520001"/>
</dbReference>
<dbReference type="GeneID" id="17326749"/>
<accession>R7QLZ2</accession>
<dbReference type="EMBL" id="HG002002">
    <property type="protein sequence ID" value="CDF39119.1"/>
    <property type="molecule type" value="Genomic_DNA"/>
</dbReference>
<sequence length="135" mass="14751">MSRLSPTLPPVISPSIQLPLAPPVATPSCHFPFAPSAGDLRGLSAPARAPCGLWFPFVSPVAGTPNSPRVLSRPLLPAFRLPVLRRYTDALRPVVRVSSRHLATECLVTLLETHSNLTKLGFVSLKNYGRWLVWH</sequence>